<dbReference type="Pfam" id="PF07308">
    <property type="entry name" value="DUF1456"/>
    <property type="match status" value="1"/>
</dbReference>
<keyword evidence="3" id="KW-1185">Reference proteome</keyword>
<dbReference type="EMBL" id="JUIW01000006">
    <property type="protein sequence ID" value="RYJ42879.1"/>
    <property type="molecule type" value="Genomic_DNA"/>
</dbReference>
<dbReference type="RefSeq" id="WP_129751105.1">
    <property type="nucleotide sequence ID" value="NZ_JUIW01000006.1"/>
</dbReference>
<proteinExistence type="predicted"/>
<evidence type="ECO:0000313" key="2">
    <source>
        <dbReference type="EMBL" id="RYJ42879.1"/>
    </source>
</evidence>
<evidence type="ECO:0000256" key="1">
    <source>
        <dbReference type="SAM" id="MobiDB-lite"/>
    </source>
</evidence>
<dbReference type="AlphaFoldDB" id="A0A444WAP1"/>
<name>A0A444WAP1_9FLAO</name>
<organism evidence="2 3">
    <name type="scientific">Flavobacterium beibuense</name>
    <dbReference type="NCBI Taxonomy" id="657326"/>
    <lineage>
        <taxon>Bacteria</taxon>
        <taxon>Pseudomonadati</taxon>
        <taxon>Bacteroidota</taxon>
        <taxon>Flavobacteriia</taxon>
        <taxon>Flavobacteriales</taxon>
        <taxon>Flavobacteriaceae</taxon>
        <taxon>Flavobacterium</taxon>
    </lineage>
</organism>
<dbReference type="PANTHER" id="PTHR37805:SF1">
    <property type="entry name" value="CYTOPLASMIC PROTEIN"/>
    <property type="match status" value="1"/>
</dbReference>
<feature type="compositionally biased region" description="Basic and acidic residues" evidence="1">
    <location>
        <begin position="138"/>
        <end position="150"/>
    </location>
</feature>
<dbReference type="OrthoDB" id="9788465at2"/>
<gene>
    <name evidence="2" type="ORF">NU09_1978</name>
</gene>
<feature type="compositionally biased region" description="Basic and acidic residues" evidence="1">
    <location>
        <begin position="100"/>
        <end position="110"/>
    </location>
</feature>
<protein>
    <submittedName>
        <fullName evidence="2">DUF1456 domain containing protein</fullName>
    </submittedName>
</protein>
<reference evidence="2 3" key="1">
    <citation type="submission" date="2014-12" db="EMBL/GenBank/DDBJ databases">
        <title>Genome sequence of Flavobacterium beibuense RSKm HC5.</title>
        <authorList>
            <person name="Kim J.F."/>
            <person name="Song J.Y."/>
            <person name="Kwak M.-J."/>
            <person name="Lee S.-W."/>
        </authorList>
    </citation>
    <scope>NUCLEOTIDE SEQUENCE [LARGE SCALE GENOMIC DNA]</scope>
    <source>
        <strain evidence="2 3">RSKm HC5</strain>
    </source>
</reference>
<accession>A0A444WAP1</accession>
<sequence>MNNNDVFKKLRVALQLRDDQIVEIMELVDFRVSKAELGAFFRNADHPNYMDCGDQVLRNFLNGLIIHLRGTKEEPKNPQEVLAKNKTAVKNNKKSFSAVKQDKPKTDRPKSNKPKTAKADDKKPAKNFKAKKPAPVVEKFKFKSGKKSDS</sequence>
<evidence type="ECO:0000313" key="3">
    <source>
        <dbReference type="Proteomes" id="UP000289775"/>
    </source>
</evidence>
<feature type="region of interest" description="Disordered" evidence="1">
    <location>
        <begin position="72"/>
        <end position="150"/>
    </location>
</feature>
<dbReference type="Proteomes" id="UP000289775">
    <property type="component" value="Unassembled WGS sequence"/>
</dbReference>
<dbReference type="PANTHER" id="PTHR37805">
    <property type="entry name" value="CYTOPLASMIC PROTEIN-RELATED"/>
    <property type="match status" value="1"/>
</dbReference>
<comment type="caution">
    <text evidence="2">The sequence shown here is derived from an EMBL/GenBank/DDBJ whole genome shotgun (WGS) entry which is preliminary data.</text>
</comment>
<dbReference type="InterPro" id="IPR009921">
    <property type="entry name" value="YehS-like"/>
</dbReference>